<protein>
    <submittedName>
        <fullName evidence="2">Uncharacterized protein</fullName>
    </submittedName>
</protein>
<keyword evidence="1" id="KW-0732">Signal</keyword>
<dbReference type="Proteomes" id="UP000184330">
    <property type="component" value="Unassembled WGS sequence"/>
</dbReference>
<accession>A0A1L7XSH7</accession>
<proteinExistence type="predicted"/>
<dbReference type="AlphaFoldDB" id="A0A1L7XSH7"/>
<reference evidence="2 3" key="1">
    <citation type="submission" date="2016-03" db="EMBL/GenBank/DDBJ databases">
        <authorList>
            <person name="Ploux O."/>
        </authorList>
    </citation>
    <scope>NUCLEOTIDE SEQUENCE [LARGE SCALE GENOMIC DNA]</scope>
    <source>
        <strain evidence="2 3">UAMH 11012</strain>
    </source>
</reference>
<name>A0A1L7XSH7_9HELO</name>
<keyword evidence="3" id="KW-1185">Reference proteome</keyword>
<gene>
    <name evidence="2" type="ORF">PAC_17828</name>
</gene>
<feature type="signal peptide" evidence="1">
    <location>
        <begin position="1"/>
        <end position="16"/>
    </location>
</feature>
<dbReference type="EMBL" id="FJOG01000049">
    <property type="protein sequence ID" value="CZR67929.1"/>
    <property type="molecule type" value="Genomic_DNA"/>
</dbReference>
<sequence length="179" mass="18860">MLFTLPLLALCGLSSAKSKRSTSGGDITLYAYGGETNGAPVFYSDGLAYIGYSESNTAANITFTISANASSEPWYISQNTTSSPNTTSVFTGTPFFYIIPDGYQQAGFAKNSSVVPSGAATTGFRFYGSAVAYSSELEQAFWAVDTNTTGIYALYWGLVNSNVENSTSIILKSTPPVGS</sequence>
<organism evidence="2 3">
    <name type="scientific">Phialocephala subalpina</name>
    <dbReference type="NCBI Taxonomy" id="576137"/>
    <lineage>
        <taxon>Eukaryota</taxon>
        <taxon>Fungi</taxon>
        <taxon>Dikarya</taxon>
        <taxon>Ascomycota</taxon>
        <taxon>Pezizomycotina</taxon>
        <taxon>Leotiomycetes</taxon>
        <taxon>Helotiales</taxon>
        <taxon>Mollisiaceae</taxon>
        <taxon>Phialocephala</taxon>
        <taxon>Phialocephala fortinii species complex</taxon>
    </lineage>
</organism>
<dbReference type="OrthoDB" id="5230873at2759"/>
<evidence type="ECO:0000313" key="2">
    <source>
        <dbReference type="EMBL" id="CZR67929.1"/>
    </source>
</evidence>
<evidence type="ECO:0000256" key="1">
    <source>
        <dbReference type="SAM" id="SignalP"/>
    </source>
</evidence>
<feature type="chain" id="PRO_5013154515" evidence="1">
    <location>
        <begin position="17"/>
        <end position="179"/>
    </location>
</feature>
<evidence type="ECO:0000313" key="3">
    <source>
        <dbReference type="Proteomes" id="UP000184330"/>
    </source>
</evidence>